<feature type="domain" description="HTH lysR-type" evidence="5">
    <location>
        <begin position="6"/>
        <end position="63"/>
    </location>
</feature>
<dbReference type="PANTHER" id="PTHR30126">
    <property type="entry name" value="HTH-TYPE TRANSCRIPTIONAL REGULATOR"/>
    <property type="match status" value="1"/>
</dbReference>
<name>A0A6G6SHP6_PROVU</name>
<dbReference type="EMBL" id="CP047344">
    <property type="protein sequence ID" value="QIF92579.1"/>
    <property type="molecule type" value="Genomic_DNA"/>
</dbReference>
<gene>
    <name evidence="6" type="ORF">GTH24_01155</name>
</gene>
<evidence type="ECO:0000256" key="1">
    <source>
        <dbReference type="ARBA" id="ARBA00009437"/>
    </source>
</evidence>
<keyword evidence="4" id="KW-0804">Transcription</keyword>
<dbReference type="Pfam" id="PF03466">
    <property type="entry name" value="LysR_substrate"/>
    <property type="match status" value="1"/>
</dbReference>
<keyword evidence="7" id="KW-1185">Reference proteome</keyword>
<keyword evidence="3" id="KW-0238">DNA-binding</keyword>
<evidence type="ECO:0000313" key="7">
    <source>
        <dbReference type="Proteomes" id="UP000503287"/>
    </source>
</evidence>
<proteinExistence type="inferred from homology"/>
<dbReference type="InterPro" id="IPR036388">
    <property type="entry name" value="WH-like_DNA-bd_sf"/>
</dbReference>
<dbReference type="PANTHER" id="PTHR30126:SF88">
    <property type="entry name" value="TRANSCRIPTIONAL REGULATOR-RELATED"/>
    <property type="match status" value="1"/>
</dbReference>
<dbReference type="GO" id="GO:0000976">
    <property type="term" value="F:transcription cis-regulatory region binding"/>
    <property type="evidence" value="ECO:0007669"/>
    <property type="project" value="TreeGrafter"/>
</dbReference>
<dbReference type="InterPro" id="IPR005119">
    <property type="entry name" value="LysR_subst-bd"/>
</dbReference>
<protein>
    <submittedName>
        <fullName evidence="6">LysR family transcriptional regulator</fullName>
    </submittedName>
</protein>
<dbReference type="SUPFAM" id="SSF46785">
    <property type="entry name" value="Winged helix' DNA-binding domain"/>
    <property type="match status" value="1"/>
</dbReference>
<dbReference type="InterPro" id="IPR000847">
    <property type="entry name" value="LysR_HTH_N"/>
</dbReference>
<evidence type="ECO:0000259" key="5">
    <source>
        <dbReference type="PROSITE" id="PS50931"/>
    </source>
</evidence>
<dbReference type="Gene3D" id="3.40.190.290">
    <property type="match status" value="1"/>
</dbReference>
<dbReference type="Pfam" id="PF00126">
    <property type="entry name" value="HTH_1"/>
    <property type="match status" value="1"/>
</dbReference>
<dbReference type="PROSITE" id="PS50931">
    <property type="entry name" value="HTH_LYSR"/>
    <property type="match status" value="1"/>
</dbReference>
<comment type="similarity">
    <text evidence="1">Belongs to the LysR transcriptional regulatory family.</text>
</comment>
<reference evidence="6 7" key="1">
    <citation type="submission" date="2020-01" db="EMBL/GenBank/DDBJ databases">
        <title>The genomic epidemiology of tigecycline resistance gene tet(X) variants in a swine farm in China.</title>
        <authorList>
            <person name="Peng K."/>
            <person name="Li R."/>
        </authorList>
    </citation>
    <scope>NUCLEOTIDE SEQUENCE [LARGE SCALE GENOMIC DNA]</scope>
    <source>
        <strain evidence="6 7">ZN3</strain>
    </source>
</reference>
<organism evidence="6 7">
    <name type="scientific">Proteus vulgaris</name>
    <dbReference type="NCBI Taxonomy" id="585"/>
    <lineage>
        <taxon>Bacteria</taxon>
        <taxon>Pseudomonadati</taxon>
        <taxon>Pseudomonadota</taxon>
        <taxon>Gammaproteobacteria</taxon>
        <taxon>Enterobacterales</taxon>
        <taxon>Morganellaceae</taxon>
        <taxon>Proteus</taxon>
    </lineage>
</organism>
<dbReference type="Gene3D" id="1.10.10.10">
    <property type="entry name" value="Winged helix-like DNA-binding domain superfamily/Winged helix DNA-binding domain"/>
    <property type="match status" value="1"/>
</dbReference>
<accession>A0A6G6SHP6</accession>
<dbReference type="GO" id="GO:0003700">
    <property type="term" value="F:DNA-binding transcription factor activity"/>
    <property type="evidence" value="ECO:0007669"/>
    <property type="project" value="InterPro"/>
</dbReference>
<keyword evidence="2" id="KW-0805">Transcription regulation</keyword>
<dbReference type="InterPro" id="IPR036390">
    <property type="entry name" value="WH_DNA-bd_sf"/>
</dbReference>
<dbReference type="SUPFAM" id="SSF53850">
    <property type="entry name" value="Periplasmic binding protein-like II"/>
    <property type="match status" value="1"/>
</dbReference>
<evidence type="ECO:0000256" key="3">
    <source>
        <dbReference type="ARBA" id="ARBA00023125"/>
    </source>
</evidence>
<evidence type="ECO:0000256" key="2">
    <source>
        <dbReference type="ARBA" id="ARBA00023015"/>
    </source>
</evidence>
<dbReference type="RefSeq" id="WP_072070826.1">
    <property type="nucleotide sequence ID" value="NZ_CP047344.1"/>
</dbReference>
<dbReference type="Proteomes" id="UP000503287">
    <property type="component" value="Chromosome"/>
</dbReference>
<dbReference type="AlphaFoldDB" id="A0A6G6SHP6"/>
<sequence length="291" mass="33408">MEKSRTTLDQWITLQAVVDYGGFAQAADALHRTQSSISYTINKLEQTLGIEILSLEKRRAVLTHEGKLLLELSREITEKAISLEKEAKKLIFNNKLKINMLIDPLYVSDLFLDKISQFIKENKHYDINIHKISLSQSDVLSQKDHDLVITHHNIKSLQPIDLECIKTVLVTHPESVLQHINNNDLCKELQKHTYISLSRNSIDIDHHNQVIHVGSIETAISLVKHGLGYSRLPFAAIQEELNKNSIKQLNTHNKDKEYRFYLYLNKNSFPIEDIEKLLLAINSSPCDLIND</sequence>
<evidence type="ECO:0000256" key="4">
    <source>
        <dbReference type="ARBA" id="ARBA00023163"/>
    </source>
</evidence>
<evidence type="ECO:0000313" key="6">
    <source>
        <dbReference type="EMBL" id="QIF92579.1"/>
    </source>
</evidence>